<reference evidence="2 3" key="1">
    <citation type="submission" date="2021-04" db="EMBL/GenBank/DDBJ databases">
        <title>Molecular and phenotypic characterization and identification of bacterial isolates recovered from the Anatolian ground squirrels (Spermophilus xanthoprymnus) and which have the potential to form a new species in the Campylobacter genus.</title>
        <authorList>
            <person name="Aydin F."/>
            <person name="Abay S."/>
            <person name="Kayman T."/>
            <person name="Karakaya E."/>
            <person name="Mustak H.K."/>
            <person name="Mustak I.B."/>
            <person name="Bilgin N."/>
            <person name="Duzler A."/>
            <person name="Sahin O."/>
            <person name="Guran O."/>
            <person name="Saticioglu I.B."/>
        </authorList>
    </citation>
    <scope>NUCLEOTIDE SEQUENCE [LARGE SCALE GENOMIC DNA]</scope>
    <source>
        <strain evidence="3">faydin-G24</strain>
    </source>
</reference>
<dbReference type="Gene3D" id="3.40.50.10610">
    <property type="entry name" value="ABC-type transport auxiliary lipoprotein component"/>
    <property type="match status" value="1"/>
</dbReference>
<dbReference type="EMBL" id="JAGSSW010000010">
    <property type="protein sequence ID" value="MBR8464630.1"/>
    <property type="molecule type" value="Genomic_DNA"/>
</dbReference>
<dbReference type="InterPro" id="IPR008517">
    <property type="entry name" value="GNA1162-like"/>
</dbReference>
<evidence type="ECO:0000313" key="3">
    <source>
        <dbReference type="Proteomes" id="UP000682951"/>
    </source>
</evidence>
<name>A0ABS5HKR5_9BACT</name>
<sequence>MNKFKLVIFSAFLAIFLSACNGAQPQPYDYSAFLQSKPRSILVLMPTNKTTEIDGSAAVLAHAVQPLSVAGYYVFPPALVNDTFKHNGITEANDIHQIPLSKIKQIFNPDAVLYINISEYGSSYALITATTIVGMSAKLVDVDSGRTLWDGRAIVSDGGSGGGGGIVGMLISAVVSQIANTISDKGYKLSATANWALFGHNCNGCILLGPYANGYGQDKQLNTAK</sequence>
<keyword evidence="2" id="KW-0449">Lipoprotein</keyword>
<dbReference type="RefSeq" id="WP_212142455.1">
    <property type="nucleotide sequence ID" value="NZ_JAGSSW010000010.1"/>
</dbReference>
<dbReference type="PROSITE" id="PS51257">
    <property type="entry name" value="PROKAR_LIPOPROTEIN"/>
    <property type="match status" value="1"/>
</dbReference>
<comment type="caution">
    <text evidence="2">The sequence shown here is derived from an EMBL/GenBank/DDBJ whole genome shotgun (WGS) entry which is preliminary data.</text>
</comment>
<feature type="chain" id="PRO_5047015899" evidence="1">
    <location>
        <begin position="24"/>
        <end position="225"/>
    </location>
</feature>
<dbReference type="Pfam" id="PF05643">
    <property type="entry name" value="GNA1162-like"/>
    <property type="match status" value="1"/>
</dbReference>
<accession>A0ABS5HKR5</accession>
<feature type="signal peptide" evidence="1">
    <location>
        <begin position="1"/>
        <end position="23"/>
    </location>
</feature>
<protein>
    <submittedName>
        <fullName evidence="2">DUF799 family lipoprotein</fullName>
    </submittedName>
</protein>
<keyword evidence="3" id="KW-1185">Reference proteome</keyword>
<dbReference type="Proteomes" id="UP000682951">
    <property type="component" value="Unassembled WGS sequence"/>
</dbReference>
<keyword evidence="1" id="KW-0732">Signal</keyword>
<evidence type="ECO:0000256" key="1">
    <source>
        <dbReference type="SAM" id="SignalP"/>
    </source>
</evidence>
<gene>
    <name evidence="2" type="ORF">KDD93_08670</name>
</gene>
<evidence type="ECO:0000313" key="2">
    <source>
        <dbReference type="EMBL" id="MBR8464630.1"/>
    </source>
</evidence>
<organism evidence="2 3">
    <name type="scientific">Campylobacter anatolicus</name>
    <dbReference type="NCBI Taxonomy" id="2829105"/>
    <lineage>
        <taxon>Bacteria</taxon>
        <taxon>Pseudomonadati</taxon>
        <taxon>Campylobacterota</taxon>
        <taxon>Epsilonproteobacteria</taxon>
        <taxon>Campylobacterales</taxon>
        <taxon>Campylobacteraceae</taxon>
        <taxon>Campylobacter</taxon>
    </lineage>
</organism>
<proteinExistence type="predicted"/>